<organism evidence="2 3">
    <name type="scientific">Bifidobacterium apri</name>
    <dbReference type="NCBI Taxonomy" id="1769423"/>
    <lineage>
        <taxon>Bacteria</taxon>
        <taxon>Bacillati</taxon>
        <taxon>Actinomycetota</taxon>
        <taxon>Actinomycetes</taxon>
        <taxon>Bifidobacteriales</taxon>
        <taxon>Bifidobacteriaceae</taxon>
        <taxon>Bifidobacterium</taxon>
    </lineage>
</organism>
<dbReference type="Proteomes" id="UP000440041">
    <property type="component" value="Unassembled WGS sequence"/>
</dbReference>
<feature type="compositionally biased region" description="Basic and acidic residues" evidence="1">
    <location>
        <begin position="232"/>
        <end position="249"/>
    </location>
</feature>
<name>A0A6A2V7X4_9BIFI</name>
<evidence type="ECO:0000313" key="3">
    <source>
        <dbReference type="Proteomes" id="UP000440041"/>
    </source>
</evidence>
<dbReference type="RefSeq" id="WP_152355820.1">
    <property type="nucleotide sequence ID" value="NZ_JBHLXF010000026.1"/>
</dbReference>
<dbReference type="EMBL" id="WBSO01000008">
    <property type="protein sequence ID" value="KAB8297524.1"/>
    <property type="molecule type" value="Genomic_DNA"/>
</dbReference>
<evidence type="ECO:0000313" key="2">
    <source>
        <dbReference type="EMBL" id="KAB8297524.1"/>
    </source>
</evidence>
<sequence>MSAEGEQARQFAQRLENLLQNVLPTCDNAFTATPQGKYGKRGKTVYLIQQRDNSGIPLTCDGDEILRLQYSFLCSCKTPQSMLQVDKSDILLATDSGHSPLCHYDYVRSPQSDIPAAHINIHGSNDAATRIMLSCVNGKRSKNRRKQYLDKGLFPTFSSLHFPVGGDRLRPGLEDVLEMAIYEFHIDTQPQWKASLAQSREEYRTAQIKAIVHEFPDLAYDTLIEDGYDLGQRPDRPERSDRDSMLIRY</sequence>
<reference evidence="2 3" key="1">
    <citation type="submission" date="2019-09" db="EMBL/GenBank/DDBJ databases">
        <title>Characterization of the phylogenetic diversity of two novel species belonging to the genus Bifidobacterium: Bifidobacterium cebidarum sp. nov. and Bifidobacterium leontopitheci sp. nov.</title>
        <authorList>
            <person name="Lugli G.A."/>
            <person name="Duranti S."/>
            <person name="Milani C."/>
            <person name="Turroni F."/>
            <person name="Ventura M."/>
        </authorList>
    </citation>
    <scope>NUCLEOTIDE SEQUENCE [LARGE SCALE GENOMIC DNA]</scope>
    <source>
        <strain evidence="2 3">DSM 100238</strain>
    </source>
</reference>
<dbReference type="OrthoDB" id="4086179at2"/>
<keyword evidence="3" id="KW-1185">Reference proteome</keyword>
<dbReference type="AlphaFoldDB" id="A0A6A2V7X4"/>
<accession>A0A6A2V7X4</accession>
<feature type="region of interest" description="Disordered" evidence="1">
    <location>
        <begin position="229"/>
        <end position="249"/>
    </location>
</feature>
<evidence type="ECO:0000256" key="1">
    <source>
        <dbReference type="SAM" id="MobiDB-lite"/>
    </source>
</evidence>
<protein>
    <submittedName>
        <fullName evidence="2">Uncharacterized protein</fullName>
    </submittedName>
</protein>
<proteinExistence type="predicted"/>
<comment type="caution">
    <text evidence="2">The sequence shown here is derived from an EMBL/GenBank/DDBJ whole genome shotgun (WGS) entry which is preliminary data.</text>
</comment>
<gene>
    <name evidence="2" type="ORF">DSM100238_1240</name>
</gene>